<evidence type="ECO:0008006" key="2">
    <source>
        <dbReference type="Google" id="ProtNLM"/>
    </source>
</evidence>
<dbReference type="GO" id="GO:0090313">
    <property type="term" value="P:regulation of protein targeting to membrane"/>
    <property type="evidence" value="ECO:0007669"/>
    <property type="project" value="TreeGrafter"/>
</dbReference>
<dbReference type="GO" id="GO:0005886">
    <property type="term" value="C:plasma membrane"/>
    <property type="evidence" value="ECO:0007669"/>
    <property type="project" value="TreeGrafter"/>
</dbReference>
<dbReference type="PANTHER" id="PTHR30441">
    <property type="entry name" value="DUF748 DOMAIN-CONTAINING PROTEIN"/>
    <property type="match status" value="1"/>
</dbReference>
<dbReference type="AlphaFoldDB" id="A0A1J5RW79"/>
<dbReference type="Pfam" id="PF05359">
    <property type="entry name" value="DUF748"/>
    <property type="match status" value="1"/>
</dbReference>
<evidence type="ECO:0000313" key="1">
    <source>
        <dbReference type="EMBL" id="OIR00385.1"/>
    </source>
</evidence>
<reference evidence="1" key="1">
    <citation type="submission" date="2016-10" db="EMBL/GenBank/DDBJ databases">
        <title>Sequence of Gallionella enrichment culture.</title>
        <authorList>
            <person name="Poehlein A."/>
            <person name="Muehling M."/>
            <person name="Daniel R."/>
        </authorList>
    </citation>
    <scope>NUCLEOTIDE SEQUENCE</scope>
</reference>
<dbReference type="InterPro" id="IPR008023">
    <property type="entry name" value="DUF748"/>
</dbReference>
<comment type="caution">
    <text evidence="1">The sequence shown here is derived from an EMBL/GenBank/DDBJ whole genome shotgun (WGS) entry which is preliminary data.</text>
</comment>
<dbReference type="EMBL" id="MLJW01000096">
    <property type="protein sequence ID" value="OIR00385.1"/>
    <property type="molecule type" value="Genomic_DNA"/>
</dbReference>
<gene>
    <name evidence="1" type="ORF">GALL_176390</name>
</gene>
<sequence length="237" mass="23815">MKRVLMTGIAVVAALVMAIGIFAYIKSDSLVKQAVESIGTQVTGVPVGVGAVDLRLTEGTVTLSDLTVGMPKGFQGAYSLKAAKISIRLTAGSASKNPLVIQHIGVDGAQLVYALAADGSSNLQALQQGGKSAPGQPPGAAPPAAASRIRLVVKAFDLTNGSIALATPLPGAPASVALQDLRLADLGQAENGLEGAPLTRRLVSAITADALRSVMLATAGPQVKALGESLLHGVLGQ</sequence>
<name>A0A1J5RW79_9ZZZZ</name>
<organism evidence="1">
    <name type="scientific">mine drainage metagenome</name>
    <dbReference type="NCBI Taxonomy" id="410659"/>
    <lineage>
        <taxon>unclassified sequences</taxon>
        <taxon>metagenomes</taxon>
        <taxon>ecological metagenomes</taxon>
    </lineage>
</organism>
<dbReference type="InterPro" id="IPR052894">
    <property type="entry name" value="AsmA-related"/>
</dbReference>
<protein>
    <recommendedName>
        <fullName evidence="2">AsmA family protein</fullName>
    </recommendedName>
</protein>
<dbReference type="PANTHER" id="PTHR30441:SF4">
    <property type="entry name" value="PROTEIN ASMA"/>
    <property type="match status" value="1"/>
</dbReference>
<accession>A0A1J5RW79</accession>
<proteinExistence type="predicted"/>